<evidence type="ECO:0000256" key="2">
    <source>
        <dbReference type="ARBA" id="ARBA00022723"/>
    </source>
</evidence>
<dbReference type="SUPFAM" id="SSF48239">
    <property type="entry name" value="Terpenoid cyclases/Protein prenyltransferases"/>
    <property type="match status" value="1"/>
</dbReference>
<proteinExistence type="predicted"/>
<dbReference type="InterPro" id="IPR034741">
    <property type="entry name" value="Terpene_cyclase-like_1_C"/>
</dbReference>
<dbReference type="Gene3D" id="1.10.600.10">
    <property type="entry name" value="Farnesyl Diphosphate Synthase"/>
    <property type="match status" value="1"/>
</dbReference>
<dbReference type="Pfam" id="PF03936">
    <property type="entry name" value="Terpene_synth_C"/>
    <property type="match status" value="1"/>
</dbReference>
<dbReference type="InterPro" id="IPR008949">
    <property type="entry name" value="Isoprenoid_synthase_dom_sf"/>
</dbReference>
<evidence type="ECO:0000256" key="4">
    <source>
        <dbReference type="ARBA" id="ARBA00023239"/>
    </source>
</evidence>
<feature type="domain" description="Terpene synthase N-terminal" evidence="5">
    <location>
        <begin position="73"/>
        <end position="218"/>
    </location>
</feature>
<sequence length="587" mass="67846">MALMSLSISRIPRIQMFHDHKSQRAGVLKITMHKVDTGRWSLMHSLTITRVSDHSTELGPVPGSKKFKDELHGRHAQKLRRVRDVLRVQGQDPLEGLVMVDALQRLGIDYHFEQEIQGILGKLHKQWEAGVDQEQQDLFRVALGFRLLRQEGYRVSADVFGRFVDEDATFMVAERNNDMMGWTSLYEASQLLMEGEDILVKAEGLSRCLLTALCAESDRYVAETIGEMLAHPHHKNLARFRIKSFVTDFESSNRWRDDMKQLAKMDFNFVQLQHQKETQKISEWWDDKGLAMKMERARNQPLKWYLWSMAILEDPGHSEQRIDITKTISLIYTVDDVYDVYGTVEELVLFTEAVNRWDYAAIEPLPHFMRECFRVLDETTTELSHEIYRKHGLDARDSLRKAWADLCDAFLVEAKWFAAKHLPAPEEYLKNGTISSGVYVLLVHLFFLMGEKTADSNLDNLTDNCHGMSSSAATILRLWDDLGSAKDENQEGTDGSYVDCYMNEHKNVTRESAQKRVKQMIADAWMRLNTECLITWSPYSAAFRKSVLNVARMVPLMYSYDSNHRLPGLEEQLSSQLYEKFSLLEIL</sequence>
<dbReference type="EnsemblPlants" id="Kaladp0071s0021.1.v1.1">
    <property type="protein sequence ID" value="Kaladp0071s0021.1.v1.1"/>
    <property type="gene ID" value="Kaladp0071s0021.v1.1"/>
</dbReference>
<dbReference type="Gene3D" id="1.50.10.130">
    <property type="entry name" value="Terpene synthase, N-terminal domain"/>
    <property type="match status" value="1"/>
</dbReference>
<dbReference type="Pfam" id="PF01397">
    <property type="entry name" value="Terpene_synth"/>
    <property type="match status" value="1"/>
</dbReference>
<protein>
    <submittedName>
        <fullName evidence="7">Uncharacterized protein</fullName>
    </submittedName>
</protein>
<dbReference type="GO" id="GO:0010333">
    <property type="term" value="F:terpene synthase activity"/>
    <property type="evidence" value="ECO:0007669"/>
    <property type="project" value="InterPro"/>
</dbReference>
<dbReference type="SFLD" id="SFLDS00005">
    <property type="entry name" value="Isoprenoid_Synthase_Type_I"/>
    <property type="match status" value="1"/>
</dbReference>
<dbReference type="Proteomes" id="UP000594263">
    <property type="component" value="Unplaced"/>
</dbReference>
<dbReference type="InterPro" id="IPR008930">
    <property type="entry name" value="Terpenoid_cyclase/PrenylTrfase"/>
</dbReference>
<reference evidence="7" key="1">
    <citation type="submission" date="2021-01" db="UniProtKB">
        <authorList>
            <consortium name="EnsemblPlants"/>
        </authorList>
    </citation>
    <scope>IDENTIFICATION</scope>
</reference>
<dbReference type="PANTHER" id="PTHR31225">
    <property type="entry name" value="OS04G0344100 PROTEIN-RELATED"/>
    <property type="match status" value="1"/>
</dbReference>
<organism evidence="7 8">
    <name type="scientific">Kalanchoe fedtschenkoi</name>
    <name type="common">Lavender scallops</name>
    <name type="synonym">South American air plant</name>
    <dbReference type="NCBI Taxonomy" id="63787"/>
    <lineage>
        <taxon>Eukaryota</taxon>
        <taxon>Viridiplantae</taxon>
        <taxon>Streptophyta</taxon>
        <taxon>Embryophyta</taxon>
        <taxon>Tracheophyta</taxon>
        <taxon>Spermatophyta</taxon>
        <taxon>Magnoliopsida</taxon>
        <taxon>eudicotyledons</taxon>
        <taxon>Gunneridae</taxon>
        <taxon>Pentapetalae</taxon>
        <taxon>Saxifragales</taxon>
        <taxon>Crassulaceae</taxon>
        <taxon>Kalanchoe</taxon>
    </lineage>
</organism>
<keyword evidence="8" id="KW-1185">Reference proteome</keyword>
<evidence type="ECO:0000256" key="1">
    <source>
        <dbReference type="ARBA" id="ARBA00001946"/>
    </source>
</evidence>
<dbReference type="SUPFAM" id="SSF48576">
    <property type="entry name" value="Terpenoid synthases"/>
    <property type="match status" value="1"/>
</dbReference>
<dbReference type="Gramene" id="Kaladp0071s0021.1.v1.1">
    <property type="protein sequence ID" value="Kaladp0071s0021.1.v1.1"/>
    <property type="gene ID" value="Kaladp0071s0021.v1.1"/>
</dbReference>
<evidence type="ECO:0000313" key="8">
    <source>
        <dbReference type="Proteomes" id="UP000594263"/>
    </source>
</evidence>
<dbReference type="SFLD" id="SFLDG01019">
    <property type="entry name" value="Terpene_Cyclase_Like_1_C_Termi"/>
    <property type="match status" value="1"/>
</dbReference>
<comment type="cofactor">
    <cofactor evidence="1">
        <name>Mg(2+)</name>
        <dbReference type="ChEBI" id="CHEBI:18420"/>
    </cofactor>
</comment>
<feature type="domain" description="Terpene synthase metal-binding" evidence="6">
    <location>
        <begin position="287"/>
        <end position="526"/>
    </location>
</feature>
<dbReference type="AlphaFoldDB" id="A0A7N0UKJ0"/>
<dbReference type="PANTHER" id="PTHR31225:SF0">
    <property type="entry name" value="S-(+)-LINALOOL SYNTHASE, CHLOROPLASTIC"/>
    <property type="match status" value="1"/>
</dbReference>
<keyword evidence="3" id="KW-0460">Magnesium</keyword>
<dbReference type="GO" id="GO:0016114">
    <property type="term" value="P:terpenoid biosynthetic process"/>
    <property type="evidence" value="ECO:0007669"/>
    <property type="project" value="InterPro"/>
</dbReference>
<dbReference type="InterPro" id="IPR001906">
    <property type="entry name" value="Terpene_synth_N"/>
</dbReference>
<dbReference type="InterPro" id="IPR005630">
    <property type="entry name" value="Terpene_synthase_metal-bd"/>
</dbReference>
<dbReference type="OMA" id="MMTAIQG"/>
<dbReference type="InterPro" id="IPR036965">
    <property type="entry name" value="Terpene_synth_N_sf"/>
</dbReference>
<evidence type="ECO:0000313" key="7">
    <source>
        <dbReference type="EnsemblPlants" id="Kaladp0071s0021.1.v1.1"/>
    </source>
</evidence>
<accession>A0A7N0UKJ0</accession>
<evidence type="ECO:0000259" key="6">
    <source>
        <dbReference type="Pfam" id="PF03936"/>
    </source>
</evidence>
<keyword evidence="4" id="KW-0456">Lyase</keyword>
<evidence type="ECO:0000259" key="5">
    <source>
        <dbReference type="Pfam" id="PF01397"/>
    </source>
</evidence>
<dbReference type="InterPro" id="IPR050148">
    <property type="entry name" value="Terpene_synthase-like"/>
</dbReference>
<evidence type="ECO:0000256" key="3">
    <source>
        <dbReference type="ARBA" id="ARBA00022842"/>
    </source>
</evidence>
<keyword evidence="2" id="KW-0479">Metal-binding</keyword>
<name>A0A7N0UKJ0_KALFE</name>
<dbReference type="GO" id="GO:0000287">
    <property type="term" value="F:magnesium ion binding"/>
    <property type="evidence" value="ECO:0007669"/>
    <property type="project" value="InterPro"/>
</dbReference>